<keyword evidence="3" id="KW-0238">DNA-binding</keyword>
<evidence type="ECO:0000256" key="1">
    <source>
        <dbReference type="ARBA" id="ARBA00011046"/>
    </source>
</evidence>
<dbReference type="EMBL" id="JAPTGG010000026">
    <property type="protein sequence ID" value="MCZ0867175.1"/>
    <property type="molecule type" value="Genomic_DNA"/>
</dbReference>
<keyword evidence="2" id="KW-0805">Transcription regulation</keyword>
<accession>A0A9J6RSL2</accession>
<dbReference type="Gene3D" id="1.10.10.10">
    <property type="entry name" value="Winged helix-like DNA-binding domain superfamily/Winged helix DNA-binding domain"/>
    <property type="match status" value="1"/>
</dbReference>
<dbReference type="PIRSF" id="PIRSF019455">
    <property type="entry name" value="CopR_AtkY"/>
    <property type="match status" value="1"/>
</dbReference>
<dbReference type="InterPro" id="IPR036388">
    <property type="entry name" value="WH-like_DNA-bd_sf"/>
</dbReference>
<protein>
    <submittedName>
        <fullName evidence="5">BlaI/MecI/CopY family transcriptional regulator</fullName>
    </submittedName>
</protein>
<comment type="similarity">
    <text evidence="1">Belongs to the BlaI transcriptional regulatory family.</text>
</comment>
<dbReference type="Pfam" id="PF03965">
    <property type="entry name" value="Penicillinase_R"/>
    <property type="match status" value="1"/>
</dbReference>
<evidence type="ECO:0000313" key="5">
    <source>
        <dbReference type="EMBL" id="MCZ0867175.1"/>
    </source>
</evidence>
<dbReference type="InterPro" id="IPR005650">
    <property type="entry name" value="BlaI_family"/>
</dbReference>
<organism evidence="5 6">
    <name type="scientific">Dasania phycosphaerae</name>
    <dbReference type="NCBI Taxonomy" id="2950436"/>
    <lineage>
        <taxon>Bacteria</taxon>
        <taxon>Pseudomonadati</taxon>
        <taxon>Pseudomonadota</taxon>
        <taxon>Gammaproteobacteria</taxon>
        <taxon>Cellvibrionales</taxon>
        <taxon>Spongiibacteraceae</taxon>
        <taxon>Dasania</taxon>
    </lineage>
</organism>
<dbReference type="InterPro" id="IPR036390">
    <property type="entry name" value="WH_DNA-bd_sf"/>
</dbReference>
<evidence type="ECO:0000313" key="6">
    <source>
        <dbReference type="Proteomes" id="UP001069090"/>
    </source>
</evidence>
<reference evidence="5 6" key="1">
    <citation type="submission" date="2022-12" db="EMBL/GenBank/DDBJ databases">
        <title>Dasania phycosphaerae sp. nov., isolated from particulate material of the south coast of Korea.</title>
        <authorList>
            <person name="Jiang Y."/>
        </authorList>
    </citation>
    <scope>NUCLEOTIDE SEQUENCE [LARGE SCALE GENOMIC DNA]</scope>
    <source>
        <strain evidence="5 6">GY-19</strain>
    </source>
</reference>
<dbReference type="GO" id="GO:0045892">
    <property type="term" value="P:negative regulation of DNA-templated transcription"/>
    <property type="evidence" value="ECO:0007669"/>
    <property type="project" value="InterPro"/>
</dbReference>
<keyword evidence="6" id="KW-1185">Reference proteome</keyword>
<dbReference type="SUPFAM" id="SSF46785">
    <property type="entry name" value="Winged helix' DNA-binding domain"/>
    <property type="match status" value="1"/>
</dbReference>
<comment type="caution">
    <text evidence="5">The sequence shown here is derived from an EMBL/GenBank/DDBJ whole genome shotgun (WGS) entry which is preliminary data.</text>
</comment>
<evidence type="ECO:0000256" key="2">
    <source>
        <dbReference type="ARBA" id="ARBA00023015"/>
    </source>
</evidence>
<name>A0A9J6RSL2_9GAMM</name>
<evidence type="ECO:0000256" key="3">
    <source>
        <dbReference type="ARBA" id="ARBA00023125"/>
    </source>
</evidence>
<evidence type="ECO:0000256" key="4">
    <source>
        <dbReference type="ARBA" id="ARBA00023163"/>
    </source>
</evidence>
<dbReference type="GO" id="GO:0003677">
    <property type="term" value="F:DNA binding"/>
    <property type="evidence" value="ECO:0007669"/>
    <property type="project" value="UniProtKB-KW"/>
</dbReference>
<gene>
    <name evidence="5" type="ORF">O0V09_18415</name>
</gene>
<dbReference type="RefSeq" id="WP_204997497.1">
    <property type="nucleotide sequence ID" value="NZ_JAPTGG010000026.1"/>
</dbReference>
<sequence>MNLGELEKAALQYFWSHEEADAKQVHAYFETKRGGSLNTIQSTLDRLFKKGLLKREKQGYAYVYRQAMSKDAFIGELVADVTKDFFKPTENALHAAFTSMSSSLSDDELSELETLIEQQRNNARSE</sequence>
<proteinExistence type="inferred from homology"/>
<keyword evidence="4" id="KW-0804">Transcription</keyword>
<dbReference type="Proteomes" id="UP001069090">
    <property type="component" value="Unassembled WGS sequence"/>
</dbReference>
<dbReference type="AlphaFoldDB" id="A0A9J6RSL2"/>